<evidence type="ECO:0000313" key="1">
    <source>
        <dbReference type="EMBL" id="CAH1787202.1"/>
    </source>
</evidence>
<dbReference type="PROSITE" id="PS50158">
    <property type="entry name" value="ZF_CCHC"/>
    <property type="match status" value="1"/>
</dbReference>
<dbReference type="Gene3D" id="4.10.60.10">
    <property type="entry name" value="Zinc finger, CCHC-type"/>
    <property type="match status" value="1"/>
</dbReference>
<dbReference type="OrthoDB" id="5970at2759"/>
<dbReference type="EMBL" id="CAIIXF020000006">
    <property type="protein sequence ID" value="CAH1787202.1"/>
    <property type="molecule type" value="Genomic_DNA"/>
</dbReference>
<name>A0A8J1TZF0_OWEFU</name>
<dbReference type="SUPFAM" id="SSF57756">
    <property type="entry name" value="Retrovirus zinc finger-like domains"/>
    <property type="match status" value="1"/>
</dbReference>
<dbReference type="InterPro" id="IPR001878">
    <property type="entry name" value="Znf_CCHC"/>
</dbReference>
<dbReference type="Proteomes" id="UP000749559">
    <property type="component" value="Unassembled WGS sequence"/>
</dbReference>
<accession>A0A8J1TZF0</accession>
<dbReference type="SMART" id="SM00343">
    <property type="entry name" value="ZnF_C2HC"/>
    <property type="match status" value="1"/>
</dbReference>
<dbReference type="GO" id="GO:0003676">
    <property type="term" value="F:nucleic acid binding"/>
    <property type="evidence" value="ECO:0007669"/>
    <property type="project" value="InterPro"/>
</dbReference>
<reference evidence="1" key="1">
    <citation type="submission" date="2022-03" db="EMBL/GenBank/DDBJ databases">
        <authorList>
            <person name="Martin C."/>
        </authorList>
    </citation>
    <scope>NUCLEOTIDE SEQUENCE</scope>
</reference>
<proteinExistence type="predicted"/>
<organism evidence="1 2">
    <name type="scientific">Owenia fusiformis</name>
    <name type="common">Polychaete worm</name>
    <dbReference type="NCBI Taxonomy" id="6347"/>
    <lineage>
        <taxon>Eukaryota</taxon>
        <taxon>Metazoa</taxon>
        <taxon>Spiralia</taxon>
        <taxon>Lophotrochozoa</taxon>
        <taxon>Annelida</taxon>
        <taxon>Polychaeta</taxon>
        <taxon>Sedentaria</taxon>
        <taxon>Canalipalpata</taxon>
        <taxon>Sabellida</taxon>
        <taxon>Oweniida</taxon>
        <taxon>Oweniidae</taxon>
        <taxon>Owenia</taxon>
    </lineage>
</organism>
<dbReference type="AlphaFoldDB" id="A0A8J1TZF0"/>
<dbReference type="InterPro" id="IPR035979">
    <property type="entry name" value="RBD_domain_sf"/>
</dbReference>
<dbReference type="GO" id="GO:0008270">
    <property type="term" value="F:zinc ion binding"/>
    <property type="evidence" value="ECO:0007669"/>
    <property type="project" value="InterPro"/>
</dbReference>
<dbReference type="InterPro" id="IPR036875">
    <property type="entry name" value="Znf_CCHC_sf"/>
</dbReference>
<sequence>MDAEDAVRGLDGTYICGSRVRVEMSNGKIRPKPWQRDRGRSGGGRPYSSSDLCYRCNKPGHYAYDCRGGFRGSRRAASITRSPAPR</sequence>
<protein>
    <submittedName>
        <fullName evidence="1">Uncharacterized protein</fullName>
    </submittedName>
</protein>
<gene>
    <name evidence="1" type="ORF">OFUS_LOCUS12955</name>
</gene>
<dbReference type="Pfam" id="PF00098">
    <property type="entry name" value="zf-CCHC"/>
    <property type="match status" value="1"/>
</dbReference>
<comment type="caution">
    <text evidence="1">The sequence shown here is derived from an EMBL/GenBank/DDBJ whole genome shotgun (WGS) entry which is preliminary data.</text>
</comment>
<dbReference type="SUPFAM" id="SSF54928">
    <property type="entry name" value="RNA-binding domain, RBD"/>
    <property type="match status" value="1"/>
</dbReference>
<keyword evidence="2" id="KW-1185">Reference proteome</keyword>
<evidence type="ECO:0000313" key="2">
    <source>
        <dbReference type="Proteomes" id="UP000749559"/>
    </source>
</evidence>